<name>A0A5B9DBL8_9ARCH</name>
<evidence type="ECO:0000313" key="2">
    <source>
        <dbReference type="Proteomes" id="UP000321408"/>
    </source>
</evidence>
<organism evidence="1 2">
    <name type="scientific">Promethearchaeum syntrophicum</name>
    <dbReference type="NCBI Taxonomy" id="2594042"/>
    <lineage>
        <taxon>Archaea</taxon>
        <taxon>Promethearchaeati</taxon>
        <taxon>Promethearchaeota</taxon>
        <taxon>Promethearchaeia</taxon>
        <taxon>Promethearchaeales</taxon>
        <taxon>Promethearchaeaceae</taxon>
        <taxon>Promethearchaeum</taxon>
    </lineage>
</organism>
<dbReference type="RefSeq" id="WP_147663301.1">
    <property type="nucleotide sequence ID" value="NZ_CP042905.2"/>
</dbReference>
<proteinExistence type="predicted"/>
<evidence type="ECO:0008006" key="3">
    <source>
        <dbReference type="Google" id="ProtNLM"/>
    </source>
</evidence>
<dbReference type="Proteomes" id="UP000321408">
    <property type="component" value="Chromosome"/>
</dbReference>
<gene>
    <name evidence="1" type="ORF">DSAG12_02251</name>
</gene>
<dbReference type="EMBL" id="CP042905">
    <property type="protein sequence ID" value="QEE16421.1"/>
    <property type="molecule type" value="Genomic_DNA"/>
</dbReference>
<evidence type="ECO:0000313" key="1">
    <source>
        <dbReference type="EMBL" id="QEE16421.1"/>
    </source>
</evidence>
<keyword evidence="2" id="KW-1185">Reference proteome</keyword>
<dbReference type="GeneID" id="41330240"/>
<accession>A0A5B9DBL8</accession>
<reference evidence="1 2" key="2">
    <citation type="journal article" date="2024" name="Int. J. Syst. Evol. Microbiol.">
        <title>Promethearchaeum syntrophicum gen. nov., sp. nov., an anaerobic, obligately syntrophic archaeon, the first isolate of the lineage 'Asgard' archaea, and proposal of the new archaeal phylum Promethearchaeota phyl. nov. and kingdom Promethearchaeati regn. nov.</title>
        <authorList>
            <person name="Imachi H."/>
            <person name="Nobu M.K."/>
            <person name="Kato S."/>
            <person name="Takaki Y."/>
            <person name="Miyazaki M."/>
            <person name="Miyata M."/>
            <person name="Ogawara M."/>
            <person name="Saito Y."/>
            <person name="Sakai S."/>
            <person name="Tahara Y.O."/>
            <person name="Takano Y."/>
            <person name="Tasumi E."/>
            <person name="Uematsu K."/>
            <person name="Yoshimura T."/>
            <person name="Itoh T."/>
            <person name="Ohkuma M."/>
            <person name="Takai K."/>
        </authorList>
    </citation>
    <scope>NUCLEOTIDE SEQUENCE [LARGE SCALE GENOMIC DNA]</scope>
    <source>
        <strain evidence="1 2">MK-D1</strain>
    </source>
</reference>
<reference evidence="1 2" key="1">
    <citation type="journal article" date="2020" name="Nature">
        <title>Isolation of an archaeon at the prokaryote-eukaryote interface.</title>
        <authorList>
            <person name="Imachi H."/>
            <person name="Nobu M.K."/>
            <person name="Nakahara N."/>
            <person name="Morono Y."/>
            <person name="Ogawara M."/>
            <person name="Takaki Y."/>
            <person name="Takano Y."/>
            <person name="Uematsu K."/>
            <person name="Ikuta T."/>
            <person name="Ito M."/>
            <person name="Matsui Y."/>
            <person name="Miyazaki M."/>
            <person name="Murata K."/>
            <person name="Saito Y."/>
            <person name="Sakai S."/>
            <person name="Song C."/>
            <person name="Tasumi E."/>
            <person name="Yamanaka Y."/>
            <person name="Yamaguchi T."/>
            <person name="Kamagata Y."/>
            <person name="Tamaki H."/>
            <person name="Takai K."/>
        </authorList>
    </citation>
    <scope>NUCLEOTIDE SEQUENCE [LARGE SCALE GENOMIC DNA]</scope>
    <source>
        <strain evidence="1 2">MK-D1</strain>
    </source>
</reference>
<dbReference type="KEGG" id="psyt:DSAG12_02251"/>
<sequence length="113" mass="13531">MYSNLSESILSFSYIPEQNQLRFDLRNGSRLYIVYNDFEEYAYQYNFSDDPLDRVRFDAMDKKWVVPTPPHHFHPRFNKNGFLSPMNGNPSHDIPILIKMLKSHELEDKNLQF</sequence>
<protein>
    <recommendedName>
        <fullName evidence="3">KTSC domain-containing protein</fullName>
    </recommendedName>
</protein>
<dbReference type="AlphaFoldDB" id="A0A5B9DBL8"/>